<dbReference type="Proteomes" id="UP001558652">
    <property type="component" value="Unassembled WGS sequence"/>
</dbReference>
<keyword evidence="2" id="KW-0408">Iron</keyword>
<dbReference type="FunFam" id="3.40.30.10:FF:000012">
    <property type="entry name" value="Monothiol glutaredoxin"/>
    <property type="match status" value="2"/>
</dbReference>
<dbReference type="Gene3D" id="3.40.30.10">
    <property type="entry name" value="Glutaredoxin"/>
    <property type="match status" value="3"/>
</dbReference>
<evidence type="ECO:0000313" key="5">
    <source>
        <dbReference type="EMBL" id="KAL1138036.1"/>
    </source>
</evidence>
<organism evidence="5 6">
    <name type="scientific">Ranatra chinensis</name>
    <dbReference type="NCBI Taxonomy" id="642074"/>
    <lineage>
        <taxon>Eukaryota</taxon>
        <taxon>Metazoa</taxon>
        <taxon>Ecdysozoa</taxon>
        <taxon>Arthropoda</taxon>
        <taxon>Hexapoda</taxon>
        <taxon>Insecta</taxon>
        <taxon>Pterygota</taxon>
        <taxon>Neoptera</taxon>
        <taxon>Paraneoptera</taxon>
        <taxon>Hemiptera</taxon>
        <taxon>Heteroptera</taxon>
        <taxon>Panheteroptera</taxon>
        <taxon>Nepomorpha</taxon>
        <taxon>Nepidae</taxon>
        <taxon>Ranatrinae</taxon>
        <taxon>Ranatra</taxon>
    </lineage>
</organism>
<keyword evidence="3" id="KW-0411">Iron-sulfur</keyword>
<dbReference type="AlphaFoldDB" id="A0ABD0YQI6"/>
<dbReference type="PANTHER" id="PTHR10293">
    <property type="entry name" value="GLUTAREDOXIN FAMILY MEMBER"/>
    <property type="match status" value="1"/>
</dbReference>
<evidence type="ECO:0000256" key="1">
    <source>
        <dbReference type="ARBA" id="ARBA00022723"/>
    </source>
</evidence>
<dbReference type="CDD" id="cd02984">
    <property type="entry name" value="TRX_PICOT"/>
    <property type="match status" value="1"/>
</dbReference>
<sequence>MKKDEFNTVVKNSDRLVIHFYADWVDQCQHMENVLNEMSAQSEYKDVKFVKLPAEEVPEVSHEYKISAVPTFVLIKSGKEVGRVEGANPGVLTKKLKSLIVQVGMQNVPPRSQSPSKKTDLNTRLKDLINSSNVMLFMKGNAAEPRCGFSRQIVEILNTQGINYKTFDILSDNDVREGLKKYSDWPTYPQLYINGELVGGLDIVKEMVKSGELTKLVPATNSLNDRLKSLINKSKVMVFMKGDKQSPKCGFSRQLVEILKDCGTNYETFDILEDENVRQGLKKYSDWPTYPQLYINGELVGGLDIVKELNTSGELKKMLIG</sequence>
<reference evidence="5 6" key="1">
    <citation type="submission" date="2024-07" db="EMBL/GenBank/DDBJ databases">
        <title>Chromosome-level genome assembly of the water stick insect Ranatra chinensis (Heteroptera: Nepidae).</title>
        <authorList>
            <person name="Liu X."/>
        </authorList>
    </citation>
    <scope>NUCLEOTIDE SEQUENCE [LARGE SCALE GENOMIC DNA]</scope>
    <source>
        <strain evidence="5">Cailab_2021Rc</strain>
        <tissue evidence="5">Muscle</tissue>
    </source>
</reference>
<dbReference type="InterPro" id="IPR002109">
    <property type="entry name" value="Glutaredoxin"/>
</dbReference>
<dbReference type="Pfam" id="PF00462">
    <property type="entry name" value="Glutaredoxin"/>
    <property type="match status" value="2"/>
</dbReference>
<proteinExistence type="predicted"/>
<keyword evidence="1" id="KW-0479">Metal-binding</keyword>
<keyword evidence="6" id="KW-1185">Reference proteome</keyword>
<dbReference type="PROSITE" id="PS51352">
    <property type="entry name" value="THIOREDOXIN_2"/>
    <property type="match status" value="1"/>
</dbReference>
<dbReference type="CDD" id="cd03028">
    <property type="entry name" value="GRX_PICOT_like"/>
    <property type="match status" value="2"/>
</dbReference>
<accession>A0ABD0YQI6</accession>
<dbReference type="InterPro" id="IPR013766">
    <property type="entry name" value="Thioredoxin_domain"/>
</dbReference>
<evidence type="ECO:0000256" key="2">
    <source>
        <dbReference type="ARBA" id="ARBA00023004"/>
    </source>
</evidence>
<gene>
    <name evidence="5" type="ORF">AAG570_009731</name>
</gene>
<dbReference type="InterPro" id="IPR033658">
    <property type="entry name" value="GRX_PICOT-like"/>
</dbReference>
<dbReference type="PROSITE" id="PS51354">
    <property type="entry name" value="GLUTAREDOXIN_2"/>
    <property type="match status" value="2"/>
</dbReference>
<dbReference type="GO" id="GO:0046872">
    <property type="term" value="F:metal ion binding"/>
    <property type="evidence" value="ECO:0007669"/>
    <property type="project" value="UniProtKB-KW"/>
</dbReference>
<dbReference type="PANTHER" id="PTHR10293:SF73">
    <property type="entry name" value="GLUTAREDOXIN-3"/>
    <property type="match status" value="1"/>
</dbReference>
<dbReference type="SUPFAM" id="SSF52833">
    <property type="entry name" value="Thioredoxin-like"/>
    <property type="match status" value="3"/>
</dbReference>
<dbReference type="GO" id="GO:0051536">
    <property type="term" value="F:iron-sulfur cluster binding"/>
    <property type="evidence" value="ECO:0007669"/>
    <property type="project" value="UniProtKB-KW"/>
</dbReference>
<comment type="caution">
    <text evidence="5">The sequence shown here is derived from an EMBL/GenBank/DDBJ whole genome shotgun (WGS) entry which is preliminary data.</text>
</comment>
<dbReference type="Pfam" id="PF00085">
    <property type="entry name" value="Thioredoxin"/>
    <property type="match status" value="1"/>
</dbReference>
<dbReference type="EMBL" id="JBFDAA010000004">
    <property type="protein sequence ID" value="KAL1138036.1"/>
    <property type="molecule type" value="Genomic_DNA"/>
</dbReference>
<name>A0ABD0YQI6_9HEMI</name>
<feature type="domain" description="Thioredoxin" evidence="4">
    <location>
        <begin position="1"/>
        <end position="101"/>
    </location>
</feature>
<protein>
    <recommendedName>
        <fullName evidence="4">Thioredoxin domain-containing protein</fullName>
    </recommendedName>
</protein>
<evidence type="ECO:0000313" key="6">
    <source>
        <dbReference type="Proteomes" id="UP001558652"/>
    </source>
</evidence>
<dbReference type="NCBIfam" id="TIGR00365">
    <property type="entry name" value="Grx4 family monothiol glutaredoxin"/>
    <property type="match status" value="2"/>
</dbReference>
<dbReference type="InterPro" id="IPR036249">
    <property type="entry name" value="Thioredoxin-like_sf"/>
</dbReference>
<dbReference type="InterPro" id="IPR004480">
    <property type="entry name" value="Monothiol_GRX-rel"/>
</dbReference>
<evidence type="ECO:0000259" key="4">
    <source>
        <dbReference type="PROSITE" id="PS51352"/>
    </source>
</evidence>
<evidence type="ECO:0000256" key="3">
    <source>
        <dbReference type="ARBA" id="ARBA00023014"/>
    </source>
</evidence>